<dbReference type="Proteomes" id="UP000017747">
    <property type="component" value="Unassembled WGS sequence"/>
</dbReference>
<keyword evidence="1" id="KW-0175">Coiled coil</keyword>
<dbReference type="STRING" id="994573.T472_0210190"/>
<dbReference type="EMBL" id="AXUN02000173">
    <property type="protein sequence ID" value="ETA80767.1"/>
    <property type="molecule type" value="Genomic_DNA"/>
</dbReference>
<comment type="caution">
    <text evidence="2">The sequence shown here is derived from an EMBL/GenBank/DDBJ whole genome shotgun (WGS) entry which is preliminary data.</text>
</comment>
<accession>V7I6Y7</accession>
<dbReference type="OrthoDB" id="2052028at2"/>
<dbReference type="RefSeq" id="WP_023863552.1">
    <property type="nucleotide sequence ID" value="NZ_AXUN02000173.1"/>
</dbReference>
<evidence type="ECO:0000313" key="3">
    <source>
        <dbReference type="Proteomes" id="UP000017747"/>
    </source>
</evidence>
<dbReference type="AlphaFoldDB" id="V7I6Y7"/>
<keyword evidence="3" id="KW-1185">Reference proteome</keyword>
<evidence type="ECO:0000256" key="1">
    <source>
        <dbReference type="SAM" id="Coils"/>
    </source>
</evidence>
<name>V7I6Y7_9CLOT</name>
<evidence type="ECO:0000313" key="2">
    <source>
        <dbReference type="EMBL" id="ETA80767.1"/>
    </source>
</evidence>
<gene>
    <name evidence="2" type="ORF">T472_0210190</name>
</gene>
<organism evidence="2 3">
    <name type="scientific">Youngiibacter fragilis 232.1</name>
    <dbReference type="NCBI Taxonomy" id="994573"/>
    <lineage>
        <taxon>Bacteria</taxon>
        <taxon>Bacillati</taxon>
        <taxon>Bacillota</taxon>
        <taxon>Clostridia</taxon>
        <taxon>Eubacteriales</taxon>
        <taxon>Clostridiaceae</taxon>
        <taxon>Youngiibacter</taxon>
    </lineage>
</organism>
<feature type="coiled-coil region" evidence="1">
    <location>
        <begin position="17"/>
        <end position="44"/>
    </location>
</feature>
<protein>
    <submittedName>
        <fullName evidence="2">Uncharacterized protein</fullName>
    </submittedName>
</protein>
<reference evidence="2 3" key="1">
    <citation type="journal article" date="2014" name="Genome Announc.">
        <title>Genome Sequence of Youngiibacter fragilis, the Type Strain of the Genus Youngiibacter.</title>
        <authorList>
            <person name="Wawrik C.B."/>
            <person name="Callaghan A.V."/>
            <person name="Stamps B.W."/>
            <person name="Wawrik B."/>
        </authorList>
    </citation>
    <scope>NUCLEOTIDE SEQUENCE [LARGE SCALE GENOMIC DNA]</scope>
    <source>
        <strain evidence="2 3">232.1</strain>
    </source>
</reference>
<sequence length="100" mass="11723">MEKIARPRKTISIDEKIAKAKENFEKARTRYDVAAKELEDLQAKQRAIHRNELIQAVEKSGKSYAEIMAFRESTFYSAEENQMLNWNEQVKYGKLTVKQI</sequence>
<proteinExistence type="predicted"/>